<evidence type="ECO:0000256" key="3">
    <source>
        <dbReference type="SAM" id="MobiDB-lite"/>
    </source>
</evidence>
<evidence type="ECO:0000313" key="6">
    <source>
        <dbReference type="Proteomes" id="UP000249451"/>
    </source>
</evidence>
<dbReference type="GO" id="GO:0070403">
    <property type="term" value="F:NAD+ binding"/>
    <property type="evidence" value="ECO:0007669"/>
    <property type="project" value="InterPro"/>
</dbReference>
<dbReference type="InterPro" id="IPR036291">
    <property type="entry name" value="NAD(P)-bd_dom_sf"/>
</dbReference>
<comment type="caution">
    <text evidence="5">The sequence shown here is derived from an EMBL/GenBank/DDBJ whole genome shotgun (WGS) entry which is preliminary data.</text>
</comment>
<dbReference type="EMBL" id="QFNY01000019">
    <property type="protein sequence ID" value="PZP03049.1"/>
    <property type="molecule type" value="Genomic_DNA"/>
</dbReference>
<dbReference type="Pfam" id="PF20463">
    <property type="entry name" value="PDH_C"/>
    <property type="match status" value="1"/>
</dbReference>
<dbReference type="PROSITE" id="PS51176">
    <property type="entry name" value="PDH_ADH"/>
    <property type="match status" value="1"/>
</dbReference>
<dbReference type="GO" id="GO:0006571">
    <property type="term" value="P:tyrosine biosynthetic process"/>
    <property type="evidence" value="ECO:0007669"/>
    <property type="project" value="InterPro"/>
</dbReference>
<dbReference type="SUPFAM" id="SSF51735">
    <property type="entry name" value="NAD(P)-binding Rossmann-fold domains"/>
    <property type="match status" value="1"/>
</dbReference>
<keyword evidence="2" id="KW-0560">Oxidoreductase</keyword>
<reference evidence="5 6" key="1">
    <citation type="submission" date="2017-11" db="EMBL/GenBank/DDBJ databases">
        <title>Infants hospitalized years apart are colonized by the same room-sourced microbial strains.</title>
        <authorList>
            <person name="Brooks B."/>
            <person name="Olm M.R."/>
            <person name="Firek B.A."/>
            <person name="Baker R."/>
            <person name="Thomas B.C."/>
            <person name="Morowitz M.J."/>
            <person name="Banfield J.F."/>
        </authorList>
    </citation>
    <scope>NUCLEOTIDE SEQUENCE [LARGE SCALE GENOMIC DNA]</scope>
    <source>
        <strain evidence="5">S2_012_000_R3_87</strain>
    </source>
</reference>
<dbReference type="Proteomes" id="UP000249451">
    <property type="component" value="Unassembled WGS sequence"/>
</dbReference>
<comment type="similarity">
    <text evidence="1">Belongs to the prephenate/arogenate dehydrogenase family.</text>
</comment>
<dbReference type="GO" id="GO:0008977">
    <property type="term" value="F:prephenate dehydrogenase (NAD+) activity"/>
    <property type="evidence" value="ECO:0007669"/>
    <property type="project" value="InterPro"/>
</dbReference>
<dbReference type="Gene3D" id="1.10.3660.10">
    <property type="entry name" value="6-phosphogluconate dehydrogenase C-terminal like domain"/>
    <property type="match status" value="1"/>
</dbReference>
<feature type="region of interest" description="Disordered" evidence="3">
    <location>
        <begin position="1"/>
        <end position="21"/>
    </location>
</feature>
<evidence type="ECO:0000259" key="4">
    <source>
        <dbReference type="PROSITE" id="PS51176"/>
    </source>
</evidence>
<accession>A0A2W5DAF2</accession>
<dbReference type="PANTHER" id="PTHR21363">
    <property type="entry name" value="PREPHENATE DEHYDROGENASE"/>
    <property type="match status" value="1"/>
</dbReference>
<dbReference type="AlphaFoldDB" id="A0A2W5DAF2"/>
<gene>
    <name evidence="5" type="ORF">DI609_01535</name>
</gene>
<evidence type="ECO:0000256" key="2">
    <source>
        <dbReference type="ARBA" id="ARBA00023002"/>
    </source>
</evidence>
<dbReference type="Pfam" id="PF02153">
    <property type="entry name" value="PDH_N"/>
    <property type="match status" value="1"/>
</dbReference>
<proteinExistence type="inferred from homology"/>
<sequence length="349" mass="37100">MSTQHESQPTRHPLHPSPGTPTAFERFPVCVLGLGLIGGSLLRDLADGGWSTFGWNRSAKTVEQAAEDGYDVSGDLAATLQRAEREDALVVLGVPAPALPEILDAVGQHAPSVGLTDVTSVKGEVQALVEDRGMADRFVGGHPMAGTAHSGWRATLNGLFDGAVWVVAYDRAVADGEPPRAWFTTFERVVRMAEATGAITIPSRSGAHDRAVARISHLPHVFAETLAMVGDQGGPLSLALAAGSFRDTTRVAGTAPSLVRAMCEGNRDALIECFDEALEILNQAREELEHKDLSALTEAGYAARKRYEATTKHGDATDPRPVIRVSPGAKGWVDQLLSAESIGARIEIF</sequence>
<dbReference type="PANTHER" id="PTHR21363:SF0">
    <property type="entry name" value="PREPHENATE DEHYDROGENASE [NADP(+)]"/>
    <property type="match status" value="1"/>
</dbReference>
<dbReference type="InterPro" id="IPR003099">
    <property type="entry name" value="Prephen_DH"/>
</dbReference>
<dbReference type="SUPFAM" id="SSF48179">
    <property type="entry name" value="6-phosphogluconate dehydrogenase C-terminal domain-like"/>
    <property type="match status" value="1"/>
</dbReference>
<dbReference type="InterPro" id="IPR050812">
    <property type="entry name" value="Preph/Arog_dehydrog"/>
</dbReference>
<dbReference type="GO" id="GO:0004665">
    <property type="term" value="F:prephenate dehydrogenase (NADP+) activity"/>
    <property type="evidence" value="ECO:0007669"/>
    <property type="project" value="InterPro"/>
</dbReference>
<organism evidence="5 6">
    <name type="scientific">Corynebacterium urealyticum</name>
    <dbReference type="NCBI Taxonomy" id="43771"/>
    <lineage>
        <taxon>Bacteria</taxon>
        <taxon>Bacillati</taxon>
        <taxon>Actinomycetota</taxon>
        <taxon>Actinomycetes</taxon>
        <taxon>Mycobacteriales</taxon>
        <taxon>Corynebacteriaceae</taxon>
        <taxon>Corynebacterium</taxon>
    </lineage>
</organism>
<dbReference type="InterPro" id="IPR046826">
    <property type="entry name" value="PDH_N"/>
</dbReference>
<name>A0A2W5DAF2_9CORY</name>
<evidence type="ECO:0000256" key="1">
    <source>
        <dbReference type="ARBA" id="ARBA00007964"/>
    </source>
</evidence>
<dbReference type="NCBIfam" id="NF005108">
    <property type="entry name" value="PRK06545.1-6"/>
    <property type="match status" value="1"/>
</dbReference>
<evidence type="ECO:0000313" key="5">
    <source>
        <dbReference type="EMBL" id="PZP03049.1"/>
    </source>
</evidence>
<feature type="domain" description="Prephenate/arogenate dehydrogenase" evidence="4">
    <location>
        <begin position="27"/>
        <end position="318"/>
    </location>
</feature>
<dbReference type="InterPro" id="IPR046825">
    <property type="entry name" value="PDH_C"/>
</dbReference>
<protein>
    <submittedName>
        <fullName evidence="5">Prephenate dehydrogenase</fullName>
    </submittedName>
</protein>
<dbReference type="Gene3D" id="3.40.50.720">
    <property type="entry name" value="NAD(P)-binding Rossmann-like Domain"/>
    <property type="match status" value="1"/>
</dbReference>
<dbReference type="InterPro" id="IPR008927">
    <property type="entry name" value="6-PGluconate_DH-like_C_sf"/>
</dbReference>